<gene>
    <name evidence="5" type="ORF">HMPREF1541_01280</name>
</gene>
<keyword evidence="2" id="KW-0560">Oxidoreductase</keyword>
<dbReference type="InterPro" id="IPR055170">
    <property type="entry name" value="GFO_IDH_MocA-like_dom"/>
</dbReference>
<dbReference type="InParanoid" id="W2SEN6"/>
<evidence type="ECO:0000259" key="4">
    <source>
        <dbReference type="Pfam" id="PF22725"/>
    </source>
</evidence>
<dbReference type="AlphaFoldDB" id="W2SEN6"/>
<organism evidence="5 6">
    <name type="scientific">Cyphellophora europaea (strain CBS 101466)</name>
    <name type="common">Phialophora europaea</name>
    <dbReference type="NCBI Taxonomy" id="1220924"/>
    <lineage>
        <taxon>Eukaryota</taxon>
        <taxon>Fungi</taxon>
        <taxon>Dikarya</taxon>
        <taxon>Ascomycota</taxon>
        <taxon>Pezizomycotina</taxon>
        <taxon>Eurotiomycetes</taxon>
        <taxon>Chaetothyriomycetidae</taxon>
        <taxon>Chaetothyriales</taxon>
        <taxon>Cyphellophoraceae</taxon>
        <taxon>Cyphellophora</taxon>
    </lineage>
</organism>
<evidence type="ECO:0000256" key="1">
    <source>
        <dbReference type="ARBA" id="ARBA00010928"/>
    </source>
</evidence>
<evidence type="ECO:0000313" key="6">
    <source>
        <dbReference type="Proteomes" id="UP000030752"/>
    </source>
</evidence>
<evidence type="ECO:0000259" key="3">
    <source>
        <dbReference type="Pfam" id="PF01408"/>
    </source>
</evidence>
<dbReference type="SUPFAM" id="SSF51735">
    <property type="entry name" value="NAD(P)-binding Rossmann-fold domains"/>
    <property type="match status" value="1"/>
</dbReference>
<dbReference type="InterPro" id="IPR036291">
    <property type="entry name" value="NAD(P)-bd_dom_sf"/>
</dbReference>
<dbReference type="Gene3D" id="3.40.50.720">
    <property type="entry name" value="NAD(P)-binding Rossmann-like Domain"/>
    <property type="match status" value="1"/>
</dbReference>
<dbReference type="PANTHER" id="PTHR42840">
    <property type="entry name" value="NAD(P)-BINDING ROSSMANN-FOLD SUPERFAMILY PROTEIN-RELATED"/>
    <property type="match status" value="1"/>
</dbReference>
<reference evidence="5 6" key="1">
    <citation type="submission" date="2013-03" db="EMBL/GenBank/DDBJ databases">
        <title>The Genome Sequence of Phialophora europaea CBS 101466.</title>
        <authorList>
            <consortium name="The Broad Institute Genomics Platform"/>
            <person name="Cuomo C."/>
            <person name="de Hoog S."/>
            <person name="Gorbushina A."/>
            <person name="Walker B."/>
            <person name="Young S.K."/>
            <person name="Zeng Q."/>
            <person name="Gargeya S."/>
            <person name="Fitzgerald M."/>
            <person name="Haas B."/>
            <person name="Abouelleil A."/>
            <person name="Allen A.W."/>
            <person name="Alvarado L."/>
            <person name="Arachchi H.M."/>
            <person name="Berlin A.M."/>
            <person name="Chapman S.B."/>
            <person name="Gainer-Dewar J."/>
            <person name="Goldberg J."/>
            <person name="Griggs A."/>
            <person name="Gujja S."/>
            <person name="Hansen M."/>
            <person name="Howarth C."/>
            <person name="Imamovic A."/>
            <person name="Ireland A."/>
            <person name="Larimer J."/>
            <person name="McCowan C."/>
            <person name="Murphy C."/>
            <person name="Pearson M."/>
            <person name="Poon T.W."/>
            <person name="Priest M."/>
            <person name="Roberts A."/>
            <person name="Saif S."/>
            <person name="Shea T."/>
            <person name="Sisk P."/>
            <person name="Sykes S."/>
            <person name="Wortman J."/>
            <person name="Nusbaum C."/>
            <person name="Birren B."/>
        </authorList>
    </citation>
    <scope>NUCLEOTIDE SEQUENCE [LARGE SCALE GENOMIC DNA]</scope>
    <source>
        <strain evidence="5 6">CBS 101466</strain>
    </source>
</reference>
<dbReference type="eggNOG" id="KOG2742">
    <property type="taxonomic scope" value="Eukaryota"/>
</dbReference>
<dbReference type="GO" id="GO:0006740">
    <property type="term" value="P:NADPH regeneration"/>
    <property type="evidence" value="ECO:0007669"/>
    <property type="project" value="TreeGrafter"/>
</dbReference>
<dbReference type="Gene3D" id="3.30.360.10">
    <property type="entry name" value="Dihydrodipicolinate Reductase, domain 2"/>
    <property type="match status" value="1"/>
</dbReference>
<dbReference type="GO" id="GO:0016491">
    <property type="term" value="F:oxidoreductase activity"/>
    <property type="evidence" value="ECO:0007669"/>
    <property type="project" value="UniProtKB-KW"/>
</dbReference>
<evidence type="ECO:0008006" key="7">
    <source>
        <dbReference type="Google" id="ProtNLM"/>
    </source>
</evidence>
<dbReference type="SUPFAM" id="SSF55347">
    <property type="entry name" value="Glyceraldehyde-3-phosphate dehydrogenase-like, C-terminal domain"/>
    <property type="match status" value="1"/>
</dbReference>
<name>W2SEN6_CYPE1</name>
<dbReference type="GO" id="GO:0000166">
    <property type="term" value="F:nucleotide binding"/>
    <property type="evidence" value="ECO:0007669"/>
    <property type="project" value="InterPro"/>
</dbReference>
<dbReference type="RefSeq" id="XP_008711802.1">
    <property type="nucleotide sequence ID" value="XM_008713580.1"/>
</dbReference>
<dbReference type="InterPro" id="IPR000683">
    <property type="entry name" value="Gfo/Idh/MocA-like_OxRdtase_N"/>
</dbReference>
<proteinExistence type="inferred from homology"/>
<sequence>MAESSRTIPIEPATPVPTLSFGVVGIGRMGQRHALNLLRLIPNAKLVCACSPAKADLEWAEKELVPYGVQVYAAFEDMIQHPGLQAVIVSSLTTLHYYHTVESLKRGVHVLCEKPVCETEDELKQLIELTEANPEIRLMVGFTRRFDASYAAALDQVRSGAIGRPVTLRFQSCEKYDDSPFIHSYLSRCGGIFLDSVVHDIDLSLMYLGDLALPSRCIAFGSASLHRHLRSPSDHASHRGDADNAVGMVQFHSGAIAWYYNSRTAAAGYDNASEIFGERGKLSVNLVARRDRLEIADGKGLSCQSVESWYERYREAFVVETRHFVEAVLQGREVAVPIRSVLTGLRIALALQESLGRGGAVVRFDERGERIVDEESAAKL</sequence>
<dbReference type="STRING" id="1220924.W2SEN6"/>
<dbReference type="GeneID" id="19968619"/>
<dbReference type="Proteomes" id="UP000030752">
    <property type="component" value="Unassembled WGS sequence"/>
</dbReference>
<feature type="domain" description="GFO/IDH/MocA-like oxidoreductase" evidence="4">
    <location>
        <begin position="151"/>
        <end position="282"/>
    </location>
</feature>
<protein>
    <recommendedName>
        <fullName evidence="7">Gfo/Idh/MocA-like oxidoreductase N-terminal domain-containing protein</fullName>
    </recommendedName>
</protein>
<dbReference type="PANTHER" id="PTHR42840:SF3">
    <property type="entry name" value="BINDING ROSSMANN FOLD OXIDOREDUCTASE, PUTATIVE (AFU_ORTHOLOGUE AFUA_2G10240)-RELATED"/>
    <property type="match status" value="1"/>
</dbReference>
<keyword evidence="6" id="KW-1185">Reference proteome</keyword>
<comment type="similarity">
    <text evidence="1">Belongs to the Gfo/Idh/MocA family.</text>
</comment>
<dbReference type="VEuPathDB" id="FungiDB:HMPREF1541_01280"/>
<dbReference type="OrthoDB" id="446809at2759"/>
<dbReference type="Pfam" id="PF01408">
    <property type="entry name" value="GFO_IDH_MocA"/>
    <property type="match status" value="1"/>
</dbReference>
<dbReference type="HOGENOM" id="CLU_023194_0_0_1"/>
<feature type="domain" description="Gfo/Idh/MocA-like oxidoreductase N-terminal" evidence="3">
    <location>
        <begin position="20"/>
        <end position="142"/>
    </location>
</feature>
<dbReference type="EMBL" id="KB822711">
    <property type="protein sequence ID" value="ETN47090.1"/>
    <property type="molecule type" value="Genomic_DNA"/>
</dbReference>
<dbReference type="Pfam" id="PF22725">
    <property type="entry name" value="GFO_IDH_MocA_C3"/>
    <property type="match status" value="1"/>
</dbReference>
<evidence type="ECO:0000313" key="5">
    <source>
        <dbReference type="EMBL" id="ETN47090.1"/>
    </source>
</evidence>
<dbReference type="GO" id="GO:0005737">
    <property type="term" value="C:cytoplasm"/>
    <property type="evidence" value="ECO:0007669"/>
    <property type="project" value="TreeGrafter"/>
</dbReference>
<evidence type="ECO:0000256" key="2">
    <source>
        <dbReference type="ARBA" id="ARBA00023002"/>
    </source>
</evidence>
<accession>W2SEN6</accession>